<feature type="active site" description="Proton donor" evidence="7">
    <location>
        <position position="930"/>
    </location>
</feature>
<feature type="domain" description="Malate synthase C-terminal" evidence="10">
    <location>
        <begin position="895"/>
        <end position="1006"/>
    </location>
</feature>
<evidence type="ECO:0000256" key="4">
    <source>
        <dbReference type="ARBA" id="ARBA00022532"/>
    </source>
</evidence>
<accession>G7E087</accession>
<dbReference type="Pfam" id="PF01274">
    <property type="entry name" value="MS_TIM-barrel"/>
    <property type="match status" value="1"/>
</dbReference>
<evidence type="ECO:0000256" key="6">
    <source>
        <dbReference type="ARBA" id="ARBA00047918"/>
    </source>
</evidence>
<dbReference type="InterPro" id="IPR006252">
    <property type="entry name" value="Malate_synthA"/>
</dbReference>
<keyword evidence="12" id="KW-1185">Reference proteome</keyword>
<dbReference type="HOGENOM" id="CLU_011050_0_0_1"/>
<dbReference type="FunFam" id="3.20.20.360:FF:000001">
    <property type="entry name" value="Malate synthase"/>
    <property type="match status" value="1"/>
</dbReference>
<dbReference type="PANTHER" id="PTHR42902">
    <property type="entry name" value="MALATE SYNTHASE"/>
    <property type="match status" value="1"/>
</dbReference>
<keyword evidence="3" id="KW-0329">Glyoxylate bypass</keyword>
<evidence type="ECO:0000256" key="1">
    <source>
        <dbReference type="ARBA" id="ARBA00006394"/>
    </source>
</evidence>
<comment type="similarity">
    <text evidence="1">Belongs to the malate synthase family.</text>
</comment>
<organism evidence="11 12">
    <name type="scientific">Mixia osmundae (strain CBS 9802 / IAM 14324 / JCM 22182 / KY 12970)</name>
    <dbReference type="NCBI Taxonomy" id="764103"/>
    <lineage>
        <taxon>Eukaryota</taxon>
        <taxon>Fungi</taxon>
        <taxon>Dikarya</taxon>
        <taxon>Basidiomycota</taxon>
        <taxon>Pucciniomycotina</taxon>
        <taxon>Mixiomycetes</taxon>
        <taxon>Mixiales</taxon>
        <taxon>Mixiaceae</taxon>
        <taxon>Mixia</taxon>
    </lineage>
</organism>
<dbReference type="InterPro" id="IPR044856">
    <property type="entry name" value="Malate_synth_C_sf"/>
</dbReference>
<dbReference type="GO" id="GO:0005782">
    <property type="term" value="C:peroxisomal matrix"/>
    <property type="evidence" value="ECO:0007669"/>
    <property type="project" value="TreeGrafter"/>
</dbReference>
<dbReference type="eggNOG" id="KOG1261">
    <property type="taxonomic scope" value="Eukaryota"/>
</dbReference>
<dbReference type="InterPro" id="IPR048355">
    <property type="entry name" value="MS_C"/>
</dbReference>
<dbReference type="InterPro" id="IPR046363">
    <property type="entry name" value="MS_N_TIM-barrel_dom"/>
</dbReference>
<dbReference type="Gene3D" id="3.20.20.360">
    <property type="entry name" value="Malate synthase, domain 3"/>
    <property type="match status" value="1"/>
</dbReference>
<dbReference type="OrthoDB" id="186072at2759"/>
<dbReference type="InterPro" id="IPR036291">
    <property type="entry name" value="NAD(P)-bd_dom_sf"/>
</dbReference>
<dbReference type="CDD" id="cd00727">
    <property type="entry name" value="malate_synt_A"/>
    <property type="match status" value="1"/>
</dbReference>
<evidence type="ECO:0000256" key="3">
    <source>
        <dbReference type="ARBA" id="ARBA00022435"/>
    </source>
</evidence>
<dbReference type="Gene3D" id="3.40.50.720">
    <property type="entry name" value="NAD(P)-binding Rossmann-like Domain"/>
    <property type="match status" value="1"/>
</dbReference>
<gene>
    <name evidence="11" type="primary">Mo02911</name>
    <name evidence="11" type="ORF">E5Q_02911</name>
</gene>
<name>G7E087_MIXOS</name>
<proteinExistence type="inferred from homology"/>
<evidence type="ECO:0000313" key="12">
    <source>
        <dbReference type="Proteomes" id="UP000009131"/>
    </source>
</evidence>
<comment type="catalytic activity">
    <reaction evidence="6">
        <text>glyoxylate + acetyl-CoA + H2O = (S)-malate + CoA + H(+)</text>
        <dbReference type="Rhea" id="RHEA:18181"/>
        <dbReference type="ChEBI" id="CHEBI:15377"/>
        <dbReference type="ChEBI" id="CHEBI:15378"/>
        <dbReference type="ChEBI" id="CHEBI:15589"/>
        <dbReference type="ChEBI" id="CHEBI:36655"/>
        <dbReference type="ChEBI" id="CHEBI:57287"/>
        <dbReference type="ChEBI" id="CHEBI:57288"/>
        <dbReference type="EC" id="2.3.3.9"/>
    </reaction>
</comment>
<dbReference type="InterPro" id="IPR019830">
    <property type="entry name" value="Malate_synthase_CS"/>
</dbReference>
<evidence type="ECO:0000256" key="5">
    <source>
        <dbReference type="ARBA" id="ARBA00022679"/>
    </source>
</evidence>
<keyword evidence="4" id="KW-0816">Tricarboxylic acid cycle</keyword>
<dbReference type="SUPFAM" id="SSF51735">
    <property type="entry name" value="NAD(P)-binding Rossmann-fold domains"/>
    <property type="match status" value="1"/>
</dbReference>
<evidence type="ECO:0000259" key="8">
    <source>
        <dbReference type="Pfam" id="PF01274"/>
    </source>
</evidence>
<dbReference type="EMBL" id="BABT02000076">
    <property type="protein sequence ID" value="GAA96247.1"/>
    <property type="molecule type" value="Genomic_DNA"/>
</dbReference>
<dbReference type="PROSITE" id="PS00510">
    <property type="entry name" value="MALATE_SYNTHASE"/>
    <property type="match status" value="1"/>
</dbReference>
<evidence type="ECO:0000256" key="2">
    <source>
        <dbReference type="ARBA" id="ARBA00012636"/>
    </source>
</evidence>
<sequence length="1020" mass="111798">MPLAILAEVFSHLPSSYLPYVGATLVALAVLRSFASSASSVNAAINSLDIDDSVTPLHGKIVIISNGFSPLGLTLARLLALRGSQLILLHSDKPDKADEGSQAEGDLVSPVTFQLLALLRSSTRNERIYAEYCAIDDLASVTTFASTWQSKAKRRGAMGEVLGSEKIWALVMLPDARLRSASSLSISNETARRAALTGRLSLVQALLPALISPGGQGVSAMGDANGRDPVILLGDQSTRARVINVVSAFYAAGRRSTLSAAADTDPVAWSKAIDVELQGADPLQPRRYEGILALASIAAFREAQTRIASLASKAQANVDALSSPVVLCSLSAGLTRGDMARIALPDAAPYRGKLVLYPLHVITRISRLILLGLLFPLIWSIGQSHVEAARQIEWSLLAPLAIGPIPLKKPAKYDRADIKARIYPGSFYRELHDLAPAFDELVLPIPGKLIAEAANFNFRTHQHILLPVHPAIAKASQTQNINMSSQKLPPGVRINGPVEKAHEAILTPEALQFLAVLHRNFNPTRKALLQRRQLYQATLDAGALPDFFPETKSIRDDPTWVGAPPAPGLRDRRVEITGPVDRKMVINALNSGAATYMADYEDSNSPTWLNCLDGQVNIRDAVRRQIGYKDAKSGKEYKLNDKIATLIIRARGWHLDESHILIDGQPMSGSMFDFGLSFFHNAHEQVKRGLGPYYYLPKMEHYLEARLWNDIFNMSQDYIGMPRGTIRGTVLIETITAAFQMDEIIFELRQHSSGLNCGRWDYIFSFIRAMRAKADYVLPDRNNVTMTVPFMDAYVRLLIKTCHRRQVAAMGGMSAQIPIKDDPKANEVAMEKVKADKLREVQAGHDGTWVAHPALVKIALEIFNEHMKGPNQYYIRREEVQVTALDLLNNNVPGQITEAGIRGNVSAALKYVANWTAGLGCVPINYLMEDAATAEIARSQLWHWAHHGASTDSGKKITASYLDGIISEEASKSQGLVPKHLDAAKRYISQQVHADVLSTFLTTDMMPHLDDLAAPTRPKL</sequence>
<dbReference type="GO" id="GO:0006099">
    <property type="term" value="P:tricarboxylic acid cycle"/>
    <property type="evidence" value="ECO:0007669"/>
    <property type="project" value="UniProtKB-KW"/>
</dbReference>
<dbReference type="InterPro" id="IPR011076">
    <property type="entry name" value="Malate_synth_sf"/>
</dbReference>
<dbReference type="Pfam" id="PF20656">
    <property type="entry name" value="MS_N"/>
    <property type="match status" value="1"/>
</dbReference>
<reference evidence="11 12" key="2">
    <citation type="journal article" date="2012" name="Open Biol.">
        <title>Characteristics of nucleosomes and linker DNA regions on the genome of the basidiomycete Mixia osmundae revealed by mono- and dinucleosome mapping.</title>
        <authorList>
            <person name="Nishida H."/>
            <person name="Kondo S."/>
            <person name="Matsumoto T."/>
            <person name="Suzuki Y."/>
            <person name="Yoshikawa H."/>
            <person name="Taylor T.D."/>
            <person name="Sugiyama J."/>
        </authorList>
    </citation>
    <scope>NUCLEOTIDE SEQUENCE [LARGE SCALE GENOMIC DNA]</scope>
    <source>
        <strain evidence="12">CBS 9802 / IAM 14324 / JCM 22182 / KY 12970</strain>
    </source>
</reference>
<dbReference type="NCBIfam" id="TIGR01344">
    <property type="entry name" value="malate_syn_A"/>
    <property type="match status" value="1"/>
</dbReference>
<dbReference type="STRING" id="764103.G7E087"/>
<dbReference type="InterPro" id="IPR001465">
    <property type="entry name" value="Malate_synthase_TIM"/>
</dbReference>
<evidence type="ECO:0000259" key="10">
    <source>
        <dbReference type="Pfam" id="PF20659"/>
    </source>
</evidence>
<evidence type="ECO:0000256" key="7">
    <source>
        <dbReference type="PIRSR" id="PIRSR601465-50"/>
    </source>
</evidence>
<dbReference type="Pfam" id="PF20659">
    <property type="entry name" value="MS_C"/>
    <property type="match status" value="1"/>
</dbReference>
<dbReference type="FunFam" id="1.20.1220.12:FF:000001">
    <property type="entry name" value="Malate synthase"/>
    <property type="match status" value="1"/>
</dbReference>
<dbReference type="GO" id="GO:0006097">
    <property type="term" value="P:glyoxylate cycle"/>
    <property type="evidence" value="ECO:0007669"/>
    <property type="project" value="UniProtKB-KW"/>
</dbReference>
<dbReference type="EC" id="2.3.3.9" evidence="2"/>
<feature type="active site" description="Proton acceptor" evidence="7">
    <location>
        <position position="649"/>
    </location>
</feature>
<reference evidence="11 12" key="1">
    <citation type="journal article" date="2011" name="J. Gen. Appl. Microbiol.">
        <title>Draft genome sequencing of the enigmatic basidiomycete Mixia osmundae.</title>
        <authorList>
            <person name="Nishida H."/>
            <person name="Nagatsuka Y."/>
            <person name="Sugiyama J."/>
        </authorList>
    </citation>
    <scope>NUCLEOTIDE SEQUENCE [LARGE SCALE GENOMIC DNA]</scope>
    <source>
        <strain evidence="12">CBS 9802 / IAM 14324 / JCM 22182 / KY 12970</strain>
    </source>
</reference>
<dbReference type="GO" id="GO:0004474">
    <property type="term" value="F:malate synthase activity"/>
    <property type="evidence" value="ECO:0007669"/>
    <property type="project" value="UniProtKB-EC"/>
</dbReference>
<feature type="domain" description="Malate synthase N-terminal" evidence="9">
    <location>
        <begin position="491"/>
        <end position="552"/>
    </location>
</feature>
<protein>
    <recommendedName>
        <fullName evidence="2">malate synthase</fullName>
        <ecNumber evidence="2">2.3.3.9</ecNumber>
    </recommendedName>
</protein>
<dbReference type="Proteomes" id="UP000009131">
    <property type="component" value="Unassembled WGS sequence"/>
</dbReference>
<dbReference type="PANTHER" id="PTHR42902:SF1">
    <property type="entry name" value="MALATE SYNTHASE 1-RELATED"/>
    <property type="match status" value="1"/>
</dbReference>
<feature type="domain" description="Malate synthase TIM barrel" evidence="8">
    <location>
        <begin position="645"/>
        <end position="889"/>
    </location>
</feature>
<dbReference type="InParanoid" id="G7E087"/>
<keyword evidence="5" id="KW-0808">Transferase</keyword>
<evidence type="ECO:0000313" key="11">
    <source>
        <dbReference type="EMBL" id="GAA96247.1"/>
    </source>
</evidence>
<dbReference type="Gene3D" id="1.20.1220.12">
    <property type="entry name" value="Malate synthase, domain III"/>
    <property type="match status" value="1"/>
</dbReference>
<evidence type="ECO:0000259" key="9">
    <source>
        <dbReference type="Pfam" id="PF20656"/>
    </source>
</evidence>
<dbReference type="InterPro" id="IPR048356">
    <property type="entry name" value="MS_N"/>
</dbReference>
<dbReference type="SUPFAM" id="SSF51645">
    <property type="entry name" value="Malate synthase G"/>
    <property type="match status" value="1"/>
</dbReference>
<dbReference type="AlphaFoldDB" id="G7E087"/>
<comment type="caution">
    <text evidence="11">The sequence shown here is derived from an EMBL/GenBank/DDBJ whole genome shotgun (WGS) entry which is preliminary data.</text>
</comment>